<feature type="transmembrane region" description="Helical" evidence="6">
    <location>
        <begin position="411"/>
        <end position="432"/>
    </location>
</feature>
<evidence type="ECO:0000256" key="3">
    <source>
        <dbReference type="ARBA" id="ARBA00022989"/>
    </source>
</evidence>
<dbReference type="InterPro" id="IPR012858">
    <property type="entry name" value="DC_STAMP-like"/>
</dbReference>
<comment type="caution">
    <text evidence="9">The sequence shown here is derived from an EMBL/GenBank/DDBJ whole genome shotgun (WGS) entry which is preliminary data.</text>
</comment>
<evidence type="ECO:0000256" key="4">
    <source>
        <dbReference type="ARBA" id="ARBA00023136"/>
    </source>
</evidence>
<dbReference type="EMBL" id="JAINUG010000090">
    <property type="protein sequence ID" value="KAJ8398485.1"/>
    <property type="molecule type" value="Genomic_DNA"/>
</dbReference>
<evidence type="ECO:0000259" key="7">
    <source>
        <dbReference type="Pfam" id="PF07782"/>
    </source>
</evidence>
<keyword evidence="3 6" id="KW-1133">Transmembrane helix</keyword>
<feature type="domain" description="E3 ubiquitin-protein ligase DCST1-like C-terminal" evidence="8">
    <location>
        <begin position="597"/>
        <end position="643"/>
    </location>
</feature>
<evidence type="ECO:0000256" key="1">
    <source>
        <dbReference type="ARBA" id="ARBA00004141"/>
    </source>
</evidence>
<keyword evidence="2 6" id="KW-0812">Transmembrane</keyword>
<feature type="compositionally biased region" description="Polar residues" evidence="5">
    <location>
        <begin position="717"/>
        <end position="726"/>
    </location>
</feature>
<evidence type="ECO:0000256" key="5">
    <source>
        <dbReference type="SAM" id="MobiDB-lite"/>
    </source>
</evidence>
<feature type="compositionally biased region" description="Polar residues" evidence="5">
    <location>
        <begin position="792"/>
        <end position="804"/>
    </location>
</feature>
<feature type="transmembrane region" description="Helical" evidence="6">
    <location>
        <begin position="324"/>
        <end position="343"/>
    </location>
</feature>
<feature type="compositionally biased region" description="Basic and acidic residues" evidence="5">
    <location>
        <begin position="690"/>
        <end position="699"/>
    </location>
</feature>
<name>A0AAD7S9K4_9TELE</name>
<dbReference type="AlphaFoldDB" id="A0AAD7S9K4"/>
<protein>
    <recommendedName>
        <fullName evidence="11">DC-STAMP domain-containing protein 2</fullName>
    </recommendedName>
</protein>
<evidence type="ECO:0000259" key="8">
    <source>
        <dbReference type="Pfam" id="PF26037"/>
    </source>
</evidence>
<dbReference type="Proteomes" id="UP001221898">
    <property type="component" value="Unassembled WGS sequence"/>
</dbReference>
<comment type="subcellular location">
    <subcellularLocation>
        <location evidence="1">Membrane</location>
        <topology evidence="1">Multi-pass membrane protein</topology>
    </subcellularLocation>
</comment>
<dbReference type="InterPro" id="IPR051856">
    <property type="entry name" value="CSR-E3_Ligase_Protein"/>
</dbReference>
<dbReference type="Pfam" id="PF26037">
    <property type="entry name" value="zf-RING_DCST1_C"/>
    <property type="match status" value="1"/>
</dbReference>
<evidence type="ECO:0000313" key="9">
    <source>
        <dbReference type="EMBL" id="KAJ8398485.1"/>
    </source>
</evidence>
<feature type="region of interest" description="Disordered" evidence="5">
    <location>
        <begin position="690"/>
        <end position="755"/>
    </location>
</feature>
<evidence type="ECO:0008006" key="11">
    <source>
        <dbReference type="Google" id="ProtNLM"/>
    </source>
</evidence>
<evidence type="ECO:0000313" key="10">
    <source>
        <dbReference type="Proteomes" id="UP001221898"/>
    </source>
</evidence>
<dbReference type="GO" id="GO:0016020">
    <property type="term" value="C:membrane"/>
    <property type="evidence" value="ECO:0007669"/>
    <property type="project" value="UniProtKB-SubCell"/>
</dbReference>
<keyword evidence="10" id="KW-1185">Reference proteome</keyword>
<feature type="region of interest" description="Disordered" evidence="5">
    <location>
        <begin position="770"/>
        <end position="804"/>
    </location>
</feature>
<reference evidence="9" key="1">
    <citation type="journal article" date="2023" name="Science">
        <title>Genome structures resolve the early diversification of teleost fishes.</title>
        <authorList>
            <person name="Parey E."/>
            <person name="Louis A."/>
            <person name="Montfort J."/>
            <person name="Bouchez O."/>
            <person name="Roques C."/>
            <person name="Iampietro C."/>
            <person name="Lluch J."/>
            <person name="Castinel A."/>
            <person name="Donnadieu C."/>
            <person name="Desvignes T."/>
            <person name="Floi Bucao C."/>
            <person name="Jouanno E."/>
            <person name="Wen M."/>
            <person name="Mejri S."/>
            <person name="Dirks R."/>
            <person name="Jansen H."/>
            <person name="Henkel C."/>
            <person name="Chen W.J."/>
            <person name="Zahm M."/>
            <person name="Cabau C."/>
            <person name="Klopp C."/>
            <person name="Thompson A.W."/>
            <person name="Robinson-Rechavi M."/>
            <person name="Braasch I."/>
            <person name="Lecointre G."/>
            <person name="Bobe J."/>
            <person name="Postlethwait J.H."/>
            <person name="Berthelot C."/>
            <person name="Roest Crollius H."/>
            <person name="Guiguen Y."/>
        </authorList>
    </citation>
    <scope>NUCLEOTIDE SEQUENCE</scope>
    <source>
        <strain evidence="9">NC1722</strain>
    </source>
</reference>
<dbReference type="PANTHER" id="PTHR21041">
    <property type="entry name" value="DENDRITIC CELL-SPECIFIC TRANSMEMBRANE PROTEIN"/>
    <property type="match status" value="1"/>
</dbReference>
<gene>
    <name evidence="9" type="ORF">AAFF_G00427400</name>
</gene>
<feature type="transmembrane region" description="Helical" evidence="6">
    <location>
        <begin position="95"/>
        <end position="113"/>
    </location>
</feature>
<feature type="transmembrane region" description="Helical" evidence="6">
    <location>
        <begin position="20"/>
        <end position="45"/>
    </location>
</feature>
<evidence type="ECO:0000256" key="2">
    <source>
        <dbReference type="ARBA" id="ARBA00022692"/>
    </source>
</evidence>
<organism evidence="9 10">
    <name type="scientific">Aldrovandia affinis</name>
    <dbReference type="NCBI Taxonomy" id="143900"/>
    <lineage>
        <taxon>Eukaryota</taxon>
        <taxon>Metazoa</taxon>
        <taxon>Chordata</taxon>
        <taxon>Craniata</taxon>
        <taxon>Vertebrata</taxon>
        <taxon>Euteleostomi</taxon>
        <taxon>Actinopterygii</taxon>
        <taxon>Neopterygii</taxon>
        <taxon>Teleostei</taxon>
        <taxon>Notacanthiformes</taxon>
        <taxon>Halosauridae</taxon>
        <taxon>Aldrovandia</taxon>
    </lineage>
</organism>
<keyword evidence="4 6" id="KW-0472">Membrane</keyword>
<feature type="transmembrane region" description="Helical" evidence="6">
    <location>
        <begin position="51"/>
        <end position="74"/>
    </location>
</feature>
<feature type="domain" description="Dendritic cell-specific transmembrane protein-like" evidence="7">
    <location>
        <begin position="353"/>
        <end position="543"/>
    </location>
</feature>
<feature type="compositionally biased region" description="Low complexity" evidence="5">
    <location>
        <begin position="770"/>
        <end position="783"/>
    </location>
</feature>
<proteinExistence type="predicted"/>
<sequence>MERRCNVKRRKAGKSNDSPLMEAVRSLGGFMFGLFLAALYGMTALFLQNYGLWYCLATTVTIAGFIAFGMGLSVRVRSNVMLMLPMLCSMKGQKFLLFLIFSLVVQGPMTNTLENFDRAAGSVACGAELAMNQTRQLMERAAAPLIPVLNKIKQITRNTHSVAGRVQNLIKALTESVRHVARSLRNILHFLVNIGEVCNDKMGTPYRKCNKLFDEARDNCMELLSIFSFLCHVVDGFRPLCGLARVVQLFCIIPKYVASHMKTRVAASTIAAFEQMRQEFEFNVSASIHFDTHLNSSQSLQQVAQAIMGEVTADLNRIQELMGLLGYVGLFLLLLMYLQAVLYKNRFLHQDDFDNIYITDQFLEMDLVRSRRGRPTVLPLSHKEALTYIRPCSVSLTARERQGAAISSVSILRHIAMGCLVVVLDLVVFWVFDIVHHLAQGEIVARAPTVVAVQVNGSGYASDIFRDLVASFDILQKGNITVLSKKCLMVPSEPDYYGYLVIGLLYGVSFFVVLAGSYSNRLRRFICASYYPKRERERIFFLYNRILTQRTTLRKALLRSVAQSKADEVHTNPLQMLAACLPGGSCIAKFFKAPEAFCMACGKVAKEREDPNMLTCTTPQCKGLFCHLCLDSMGGACGVCMGPLMYQEDCEEELDSSDEEQVGLWTAALRTMRNEGKTLLKGRIREALRRKPGARDWRDQQGANGRARLVDTGGGSETSSHISTQSDTDHSEPDMAYQDQPAWDNSESSDHDPQPFLDVCVRRVQEIQGEMSSFSTSSESSLSQDEELHTITVDNPLQEKNTRA</sequence>
<dbReference type="Pfam" id="PF26039">
    <property type="entry name" value="Dcst2"/>
    <property type="match status" value="1"/>
</dbReference>
<feature type="transmembrane region" description="Helical" evidence="6">
    <location>
        <begin position="496"/>
        <end position="516"/>
    </location>
</feature>
<dbReference type="InterPro" id="IPR058842">
    <property type="entry name" value="DCST1_C"/>
</dbReference>
<dbReference type="PANTHER" id="PTHR21041:SF6">
    <property type="entry name" value="DC-STAMP DOMAIN-CONTAINING PROTEIN 2"/>
    <property type="match status" value="1"/>
</dbReference>
<dbReference type="Pfam" id="PF07782">
    <property type="entry name" value="DC_STAMP"/>
    <property type="match status" value="1"/>
</dbReference>
<accession>A0AAD7S9K4</accession>
<evidence type="ECO:0000256" key="6">
    <source>
        <dbReference type="SAM" id="Phobius"/>
    </source>
</evidence>